<protein>
    <recommendedName>
        <fullName evidence="6">FAD dependent oxidoreductase domain-containing protein</fullName>
    </recommendedName>
</protein>
<keyword evidence="3" id="KW-0274">FAD</keyword>
<dbReference type="Pfam" id="PF01266">
    <property type="entry name" value="DAO"/>
    <property type="match status" value="1"/>
</dbReference>
<evidence type="ECO:0000256" key="1">
    <source>
        <dbReference type="ARBA" id="ARBA00001974"/>
    </source>
</evidence>
<comment type="similarity">
    <text evidence="5">Belongs to the L2HGDH family.</text>
</comment>
<feature type="domain" description="FAD dependent oxidoreductase" evidence="6">
    <location>
        <begin position="5"/>
        <end position="372"/>
    </location>
</feature>
<dbReference type="GO" id="GO:0047545">
    <property type="term" value="F:(S)-2-hydroxyglutarate dehydrogenase activity"/>
    <property type="evidence" value="ECO:0007669"/>
    <property type="project" value="TreeGrafter"/>
</dbReference>
<evidence type="ECO:0000256" key="2">
    <source>
        <dbReference type="ARBA" id="ARBA00022630"/>
    </source>
</evidence>
<dbReference type="EMBL" id="UINC01003678">
    <property type="protein sequence ID" value="SVA08365.1"/>
    <property type="molecule type" value="Genomic_DNA"/>
</dbReference>
<keyword evidence="4" id="KW-0560">Oxidoreductase</keyword>
<keyword evidence="2" id="KW-0285">Flavoprotein</keyword>
<proteinExistence type="inferred from homology"/>
<dbReference type="PANTHER" id="PTHR43104:SF4">
    <property type="entry name" value="L-2-HYDROXYGLUTARATE DEHYDROGENASE, MITOCHONDRIAL"/>
    <property type="match status" value="1"/>
</dbReference>
<dbReference type="Gene3D" id="3.50.50.60">
    <property type="entry name" value="FAD/NAD(P)-binding domain"/>
    <property type="match status" value="1"/>
</dbReference>
<name>A0A381SWH1_9ZZZZ</name>
<dbReference type="PANTHER" id="PTHR43104">
    <property type="entry name" value="L-2-HYDROXYGLUTARATE DEHYDROGENASE, MITOCHONDRIAL"/>
    <property type="match status" value="1"/>
</dbReference>
<dbReference type="InterPro" id="IPR006076">
    <property type="entry name" value="FAD-dep_OxRdtase"/>
</dbReference>
<dbReference type="InterPro" id="IPR036188">
    <property type="entry name" value="FAD/NAD-bd_sf"/>
</dbReference>
<sequence>MDKFDVCIAGAGVIGLAVAFQLSESTRFKTKKIVVTEPEANFGHHISSRNSEVVHAGIYYPTGSLKAKLCVRGKQLLYEHCRRYDVPFHMVGKFIVAQKVNAHRLAALQGQAAKNGVSDLVWINDNRLKTEEPAIKADYALFSPSTGILDSHSFMQSLLYTAENNGVMFAPHTQIKAVARSTAGFMLDTCITDGKSEQRYIFQAEHFINCAGLDAHHLAKNIDGLSPTHIPSVHMCKGDYFNYSGPNPFNHLVYPIPEQNTQGLGVHSTMDMMGNVRFGPDSEYVDQLSYFVDPRKAKAFAQDIADYFPEISSKKLQPAYAGIRPKLAAEGEPPADFIIQHNDEHGIPGLVQLFGIDSPGLTASLAIGEEIAMALP</sequence>
<dbReference type="Gene3D" id="3.30.9.10">
    <property type="entry name" value="D-Amino Acid Oxidase, subunit A, domain 2"/>
    <property type="match status" value="1"/>
</dbReference>
<evidence type="ECO:0000256" key="4">
    <source>
        <dbReference type="ARBA" id="ARBA00023002"/>
    </source>
</evidence>
<evidence type="ECO:0000256" key="3">
    <source>
        <dbReference type="ARBA" id="ARBA00022827"/>
    </source>
</evidence>
<organism evidence="7">
    <name type="scientific">marine metagenome</name>
    <dbReference type="NCBI Taxonomy" id="408172"/>
    <lineage>
        <taxon>unclassified sequences</taxon>
        <taxon>metagenomes</taxon>
        <taxon>ecological metagenomes</taxon>
    </lineage>
</organism>
<accession>A0A381SWH1</accession>
<evidence type="ECO:0000259" key="6">
    <source>
        <dbReference type="Pfam" id="PF01266"/>
    </source>
</evidence>
<evidence type="ECO:0000256" key="5">
    <source>
        <dbReference type="ARBA" id="ARBA00037941"/>
    </source>
</evidence>
<comment type="cofactor">
    <cofactor evidence="1">
        <name>FAD</name>
        <dbReference type="ChEBI" id="CHEBI:57692"/>
    </cofactor>
</comment>
<gene>
    <name evidence="7" type="ORF">METZ01_LOCUS61219</name>
</gene>
<dbReference type="AlphaFoldDB" id="A0A381SWH1"/>
<reference evidence="7" key="1">
    <citation type="submission" date="2018-05" db="EMBL/GenBank/DDBJ databases">
        <authorList>
            <person name="Lanie J.A."/>
            <person name="Ng W.-L."/>
            <person name="Kazmierczak K.M."/>
            <person name="Andrzejewski T.M."/>
            <person name="Davidsen T.M."/>
            <person name="Wayne K.J."/>
            <person name="Tettelin H."/>
            <person name="Glass J.I."/>
            <person name="Rusch D."/>
            <person name="Podicherti R."/>
            <person name="Tsui H.-C.T."/>
            <person name="Winkler M.E."/>
        </authorList>
    </citation>
    <scope>NUCLEOTIDE SEQUENCE</scope>
</reference>
<evidence type="ECO:0000313" key="7">
    <source>
        <dbReference type="EMBL" id="SVA08365.1"/>
    </source>
</evidence>
<dbReference type="SUPFAM" id="SSF51905">
    <property type="entry name" value="FAD/NAD(P)-binding domain"/>
    <property type="match status" value="1"/>
</dbReference>